<feature type="chain" id="PRO_5039948994" evidence="3">
    <location>
        <begin position="19"/>
        <end position="149"/>
    </location>
</feature>
<reference evidence="4" key="2">
    <citation type="submission" date="2021-04" db="EMBL/GenBank/DDBJ databases">
        <authorList>
            <person name="Podell S."/>
        </authorList>
    </citation>
    <scope>NUCLEOTIDE SEQUENCE</scope>
    <source>
        <strain evidence="4">Hildebrandi</strain>
    </source>
</reference>
<dbReference type="AlphaFoldDB" id="A0A9K3PGY4"/>
<keyword evidence="5" id="KW-1185">Reference proteome</keyword>
<name>A0A9K3PGY4_9STRA</name>
<gene>
    <name evidence="4" type="ORF">IV203_005444</name>
</gene>
<feature type="signal peptide" evidence="3">
    <location>
        <begin position="1"/>
        <end position="18"/>
    </location>
</feature>
<keyword evidence="2" id="KW-0472">Membrane</keyword>
<evidence type="ECO:0000313" key="4">
    <source>
        <dbReference type="EMBL" id="KAG7346376.1"/>
    </source>
</evidence>
<organism evidence="4 5">
    <name type="scientific">Nitzschia inconspicua</name>
    <dbReference type="NCBI Taxonomy" id="303405"/>
    <lineage>
        <taxon>Eukaryota</taxon>
        <taxon>Sar</taxon>
        <taxon>Stramenopiles</taxon>
        <taxon>Ochrophyta</taxon>
        <taxon>Bacillariophyta</taxon>
        <taxon>Bacillariophyceae</taxon>
        <taxon>Bacillariophycidae</taxon>
        <taxon>Bacillariales</taxon>
        <taxon>Bacillariaceae</taxon>
        <taxon>Nitzschia</taxon>
    </lineage>
</organism>
<keyword evidence="2" id="KW-0812">Transmembrane</keyword>
<reference evidence="4" key="1">
    <citation type="journal article" date="2021" name="Sci. Rep.">
        <title>Diploid genomic architecture of Nitzschia inconspicua, an elite biomass production diatom.</title>
        <authorList>
            <person name="Oliver A."/>
            <person name="Podell S."/>
            <person name="Pinowska A."/>
            <person name="Traller J.C."/>
            <person name="Smith S.R."/>
            <person name="McClure R."/>
            <person name="Beliaev A."/>
            <person name="Bohutskyi P."/>
            <person name="Hill E.A."/>
            <person name="Rabines A."/>
            <person name="Zheng H."/>
            <person name="Allen L.Z."/>
            <person name="Kuo A."/>
            <person name="Grigoriev I.V."/>
            <person name="Allen A.E."/>
            <person name="Hazlebeck D."/>
            <person name="Allen E.E."/>
        </authorList>
    </citation>
    <scope>NUCLEOTIDE SEQUENCE</scope>
    <source>
        <strain evidence="4">Hildebrandi</strain>
    </source>
</reference>
<sequence length="149" mass="15401">MKLLSPAILLATTVGVSAFQSSFVARPNKKITVPSRSSSSGSLKMLDGNVAAGVAIGVAGFAFGIGMVAFAEAQGERAKERGGGLSDSMSTQLSGMLLEDVEVSSVEDLGSLTSQLEAALKASGGTTDEELVMTEEEKKRLQEEADDGW</sequence>
<evidence type="ECO:0000256" key="3">
    <source>
        <dbReference type="SAM" id="SignalP"/>
    </source>
</evidence>
<dbReference type="OrthoDB" id="45067at2759"/>
<comment type="caution">
    <text evidence="4">The sequence shown here is derived from an EMBL/GenBank/DDBJ whole genome shotgun (WGS) entry which is preliminary data.</text>
</comment>
<feature type="transmembrane region" description="Helical" evidence="2">
    <location>
        <begin position="50"/>
        <end position="71"/>
    </location>
</feature>
<protein>
    <submittedName>
        <fullName evidence="4">Uncharacterized protein</fullName>
    </submittedName>
</protein>
<dbReference type="Proteomes" id="UP000693970">
    <property type="component" value="Unassembled WGS sequence"/>
</dbReference>
<dbReference type="EMBL" id="JAGRRH010000021">
    <property type="protein sequence ID" value="KAG7346376.1"/>
    <property type="molecule type" value="Genomic_DNA"/>
</dbReference>
<feature type="region of interest" description="Disordered" evidence="1">
    <location>
        <begin position="120"/>
        <end position="149"/>
    </location>
</feature>
<evidence type="ECO:0000256" key="1">
    <source>
        <dbReference type="SAM" id="MobiDB-lite"/>
    </source>
</evidence>
<keyword evidence="2" id="KW-1133">Transmembrane helix</keyword>
<keyword evidence="3" id="KW-0732">Signal</keyword>
<evidence type="ECO:0000313" key="5">
    <source>
        <dbReference type="Proteomes" id="UP000693970"/>
    </source>
</evidence>
<proteinExistence type="predicted"/>
<accession>A0A9K3PGY4</accession>
<evidence type="ECO:0000256" key="2">
    <source>
        <dbReference type="SAM" id="Phobius"/>
    </source>
</evidence>